<dbReference type="KEGG" id="bact:AB656_05320"/>
<keyword evidence="6" id="KW-1185">Reference proteome</keyword>
<gene>
    <name evidence="5" type="ORF">BACT_1397</name>
</gene>
<evidence type="ECO:0000256" key="3">
    <source>
        <dbReference type="ARBA" id="ARBA00023163"/>
    </source>
</evidence>
<reference evidence="5 6" key="1">
    <citation type="submission" date="2014-03" db="EMBL/GenBank/DDBJ databases">
        <title>Genomics of Bifidobacteria.</title>
        <authorList>
            <person name="Ventura M."/>
            <person name="Milani C."/>
            <person name="Lugli G.A."/>
        </authorList>
    </citation>
    <scope>NUCLEOTIDE SEQUENCE [LARGE SCALE GENOMIC DNA]</scope>
    <source>
        <strain evidence="5 6">DSM 22766</strain>
    </source>
</reference>
<protein>
    <submittedName>
        <fullName evidence="5">AraC family transcriptional regulator</fullName>
    </submittedName>
</protein>
<feature type="domain" description="HTH araC/xylS-type" evidence="4">
    <location>
        <begin position="226"/>
        <end position="323"/>
    </location>
</feature>
<keyword evidence="2" id="KW-0238">DNA-binding</keyword>
<proteinExistence type="predicted"/>
<dbReference type="Pfam" id="PF02311">
    <property type="entry name" value="AraC_binding"/>
    <property type="match status" value="1"/>
</dbReference>
<dbReference type="PANTHER" id="PTHR43280">
    <property type="entry name" value="ARAC-FAMILY TRANSCRIPTIONAL REGULATOR"/>
    <property type="match status" value="1"/>
</dbReference>
<evidence type="ECO:0000256" key="2">
    <source>
        <dbReference type="ARBA" id="ARBA00023125"/>
    </source>
</evidence>
<dbReference type="GO" id="GO:0043565">
    <property type="term" value="F:sequence-specific DNA binding"/>
    <property type="evidence" value="ECO:0007669"/>
    <property type="project" value="InterPro"/>
</dbReference>
<sequence>MFSQRLDCILHEHNDVERQQLSTVSNFNYMNLDFSNDAVPQMPEWIFFKDGSIAVTKNNRFSYVPEHTHSFIEMNYMYSGRCTQYINNELVELHQGSLVMLDKAVPHRISYTDEDDILVNILVQENADIASMFTMAPESLNVISQLIANVGNASTLHDNLIVFDLQGHAVPTNLIEVLIEQGLAGRPTVGRNRAMELVLSALVIELKALISKSVIDFGNIQAEQVAPIISYINRHYATVSLVSVADRFGYNPNYLSNKLKKATGEGFQELLDRRRLIEAQKMMNGTDCSNQEISEAIGYRNVTSLFRLFNKYLGATPDDYRSKNRQL</sequence>
<dbReference type="STRING" id="1437605.AB656_05320"/>
<evidence type="ECO:0000313" key="6">
    <source>
        <dbReference type="Proteomes" id="UP000029015"/>
    </source>
</evidence>
<dbReference type="OrthoDB" id="2060755at2"/>
<dbReference type="PANTHER" id="PTHR43280:SF28">
    <property type="entry name" value="HTH-TYPE TRANSCRIPTIONAL ACTIVATOR RHAS"/>
    <property type="match status" value="1"/>
</dbReference>
<dbReference type="InterPro" id="IPR009057">
    <property type="entry name" value="Homeodomain-like_sf"/>
</dbReference>
<comment type="caution">
    <text evidence="5">The sequence shown here is derived from an EMBL/GenBank/DDBJ whole genome shotgun (WGS) entry which is preliminary data.</text>
</comment>
<dbReference type="AlphaFoldDB" id="A0A086Z2E3"/>
<dbReference type="Gene3D" id="1.10.10.60">
    <property type="entry name" value="Homeodomain-like"/>
    <property type="match status" value="2"/>
</dbReference>
<dbReference type="Pfam" id="PF12833">
    <property type="entry name" value="HTH_18"/>
    <property type="match status" value="1"/>
</dbReference>
<keyword evidence="3" id="KW-0804">Transcription</keyword>
<dbReference type="InterPro" id="IPR003313">
    <property type="entry name" value="AraC-bd"/>
</dbReference>
<accession>A0A086Z2E3</accession>
<keyword evidence="1" id="KW-0805">Transcription regulation</keyword>
<dbReference type="SUPFAM" id="SSF51182">
    <property type="entry name" value="RmlC-like cupins"/>
    <property type="match status" value="1"/>
</dbReference>
<dbReference type="GO" id="GO:0003700">
    <property type="term" value="F:DNA-binding transcription factor activity"/>
    <property type="evidence" value="ECO:0007669"/>
    <property type="project" value="InterPro"/>
</dbReference>
<dbReference type="SMART" id="SM00342">
    <property type="entry name" value="HTH_ARAC"/>
    <property type="match status" value="1"/>
</dbReference>
<evidence type="ECO:0000259" key="4">
    <source>
        <dbReference type="PROSITE" id="PS01124"/>
    </source>
</evidence>
<dbReference type="EMBL" id="JGYK01000001">
    <property type="protein sequence ID" value="KFI40693.1"/>
    <property type="molecule type" value="Genomic_DNA"/>
</dbReference>
<dbReference type="Proteomes" id="UP000029015">
    <property type="component" value="Unassembled WGS sequence"/>
</dbReference>
<dbReference type="RefSeq" id="WP_033503989.1">
    <property type="nucleotide sequence ID" value="NZ_CP011786.1"/>
</dbReference>
<dbReference type="InterPro" id="IPR014710">
    <property type="entry name" value="RmlC-like_jellyroll"/>
</dbReference>
<dbReference type="PATRIC" id="fig|1437605.7.peg.1090"/>
<dbReference type="InterPro" id="IPR018060">
    <property type="entry name" value="HTH_AraC"/>
</dbReference>
<evidence type="ECO:0000256" key="1">
    <source>
        <dbReference type="ARBA" id="ARBA00023015"/>
    </source>
</evidence>
<dbReference type="SUPFAM" id="SSF46689">
    <property type="entry name" value="Homeodomain-like"/>
    <property type="match status" value="1"/>
</dbReference>
<name>A0A086Z2E3_9BIFI</name>
<organism evidence="5 6">
    <name type="scientific">Bifidobacterium actinocoloniiforme DSM 22766</name>
    <dbReference type="NCBI Taxonomy" id="1437605"/>
    <lineage>
        <taxon>Bacteria</taxon>
        <taxon>Bacillati</taxon>
        <taxon>Actinomycetota</taxon>
        <taxon>Actinomycetes</taxon>
        <taxon>Bifidobacteriales</taxon>
        <taxon>Bifidobacteriaceae</taxon>
        <taxon>Bifidobacterium</taxon>
    </lineage>
</organism>
<dbReference type="eggNOG" id="COG2207">
    <property type="taxonomic scope" value="Bacteria"/>
</dbReference>
<evidence type="ECO:0000313" key="5">
    <source>
        <dbReference type="EMBL" id="KFI40693.1"/>
    </source>
</evidence>
<dbReference type="Gene3D" id="2.60.120.10">
    <property type="entry name" value="Jelly Rolls"/>
    <property type="match status" value="1"/>
</dbReference>
<dbReference type="PROSITE" id="PS01124">
    <property type="entry name" value="HTH_ARAC_FAMILY_2"/>
    <property type="match status" value="1"/>
</dbReference>
<dbReference type="InterPro" id="IPR011051">
    <property type="entry name" value="RmlC_Cupin_sf"/>
</dbReference>